<dbReference type="AlphaFoldDB" id="A0AAD7L730"/>
<comment type="caution">
    <text evidence="3">The sequence shown here is derived from an EMBL/GenBank/DDBJ whole genome shotgun (WGS) entry which is preliminary data.</text>
</comment>
<gene>
    <name evidence="3" type="ORF">O6P43_024591</name>
</gene>
<dbReference type="GO" id="GO:0045087">
    <property type="term" value="P:innate immune response"/>
    <property type="evidence" value="ECO:0007669"/>
    <property type="project" value="InterPro"/>
</dbReference>
<feature type="region of interest" description="Disordered" evidence="1">
    <location>
        <begin position="60"/>
        <end position="90"/>
    </location>
</feature>
<name>A0AAD7L730_QUISA</name>
<evidence type="ECO:0000313" key="4">
    <source>
        <dbReference type="Proteomes" id="UP001163823"/>
    </source>
</evidence>
<protein>
    <submittedName>
        <fullName evidence="3">Variant surface antigen F-like</fullName>
    </submittedName>
</protein>
<dbReference type="InterPro" id="IPR044700">
    <property type="entry name" value="PIP2/PIPL1"/>
</dbReference>
<organism evidence="3 4">
    <name type="scientific">Quillaja saponaria</name>
    <name type="common">Soap bark tree</name>
    <dbReference type="NCBI Taxonomy" id="32244"/>
    <lineage>
        <taxon>Eukaryota</taxon>
        <taxon>Viridiplantae</taxon>
        <taxon>Streptophyta</taxon>
        <taxon>Embryophyta</taxon>
        <taxon>Tracheophyta</taxon>
        <taxon>Spermatophyta</taxon>
        <taxon>Magnoliopsida</taxon>
        <taxon>eudicotyledons</taxon>
        <taxon>Gunneridae</taxon>
        <taxon>Pentapetalae</taxon>
        <taxon>rosids</taxon>
        <taxon>fabids</taxon>
        <taxon>Fabales</taxon>
        <taxon>Quillajaceae</taxon>
        <taxon>Quillaja</taxon>
    </lineage>
</organism>
<reference evidence="3" key="1">
    <citation type="journal article" date="2023" name="Science">
        <title>Elucidation of the pathway for biosynthesis of saponin adjuvants from the soapbark tree.</title>
        <authorList>
            <person name="Reed J."/>
            <person name="Orme A."/>
            <person name="El-Demerdash A."/>
            <person name="Owen C."/>
            <person name="Martin L.B.B."/>
            <person name="Misra R.C."/>
            <person name="Kikuchi S."/>
            <person name="Rejzek M."/>
            <person name="Martin A.C."/>
            <person name="Harkess A."/>
            <person name="Leebens-Mack J."/>
            <person name="Louveau T."/>
            <person name="Stephenson M.J."/>
            <person name="Osbourn A."/>
        </authorList>
    </citation>
    <scope>NUCLEOTIDE SEQUENCE</scope>
    <source>
        <strain evidence="3">S10</strain>
    </source>
</reference>
<evidence type="ECO:0000313" key="3">
    <source>
        <dbReference type="EMBL" id="KAJ7952804.1"/>
    </source>
</evidence>
<evidence type="ECO:0000256" key="1">
    <source>
        <dbReference type="SAM" id="MobiDB-lite"/>
    </source>
</evidence>
<dbReference type="KEGG" id="qsa:O6P43_024591"/>
<dbReference type="EMBL" id="JARAOO010000010">
    <property type="protein sequence ID" value="KAJ7952804.1"/>
    <property type="molecule type" value="Genomic_DNA"/>
</dbReference>
<sequence length="90" mass="9419">MAATILKCASLFVLLLLFMNSAFVVIEARPLSNVIEPSHFAGGGAVDFFEWLSLGAIKQSGPSPGEGHKFTNYQTLGGIKDSGPSPGNGH</sequence>
<dbReference type="PANTHER" id="PTHR34663:SF21">
    <property type="entry name" value="PROTEIN, PUTATIVE-RELATED"/>
    <property type="match status" value="1"/>
</dbReference>
<keyword evidence="4" id="KW-1185">Reference proteome</keyword>
<dbReference type="PANTHER" id="PTHR34663">
    <property type="entry name" value="OS06G0637400 PROTEIN"/>
    <property type="match status" value="1"/>
</dbReference>
<dbReference type="GO" id="GO:0050793">
    <property type="term" value="P:regulation of developmental process"/>
    <property type="evidence" value="ECO:0007669"/>
    <property type="project" value="InterPro"/>
</dbReference>
<feature type="chain" id="PRO_5042261491" evidence="2">
    <location>
        <begin position="29"/>
        <end position="90"/>
    </location>
</feature>
<evidence type="ECO:0000256" key="2">
    <source>
        <dbReference type="SAM" id="SignalP"/>
    </source>
</evidence>
<accession>A0AAD7L730</accession>
<proteinExistence type="predicted"/>
<feature type="signal peptide" evidence="2">
    <location>
        <begin position="1"/>
        <end position="28"/>
    </location>
</feature>
<keyword evidence="2" id="KW-0732">Signal</keyword>
<dbReference type="Proteomes" id="UP001163823">
    <property type="component" value="Chromosome 10"/>
</dbReference>